<dbReference type="PROSITE" id="PS51808">
    <property type="entry name" value="CHCH"/>
    <property type="match status" value="1"/>
</dbReference>
<reference evidence="13 14" key="1">
    <citation type="journal article" date="2024" name="BMC Genomics">
        <title>De novo assembly and annotation of Popillia japonica's genome with initial clues to its potential as an invasive pest.</title>
        <authorList>
            <person name="Cucini C."/>
            <person name="Boschi S."/>
            <person name="Funari R."/>
            <person name="Cardaioli E."/>
            <person name="Iannotti N."/>
            <person name="Marturano G."/>
            <person name="Paoli F."/>
            <person name="Bruttini M."/>
            <person name="Carapelli A."/>
            <person name="Frati F."/>
            <person name="Nardi F."/>
        </authorList>
    </citation>
    <scope>NUCLEOTIDE SEQUENCE [LARGE SCALE GENOMIC DNA]</scope>
    <source>
        <strain evidence="13">DMR45628</strain>
    </source>
</reference>
<accession>A0AAW1HTF9</accession>
<evidence type="ECO:0000256" key="4">
    <source>
        <dbReference type="ARBA" id="ARBA00008006"/>
    </source>
</evidence>
<dbReference type="Pfam" id="PF05676">
    <property type="entry name" value="NDUF_B7"/>
    <property type="match status" value="1"/>
</dbReference>
<name>A0AAW1HTF9_POPJA</name>
<keyword evidence="7" id="KW-0679">Respiratory chain</keyword>
<keyword evidence="10" id="KW-0496">Mitochondrion</keyword>
<comment type="similarity">
    <text evidence="4">Belongs to the complex I NDUFB7 subunit family.</text>
</comment>
<organism evidence="13 14">
    <name type="scientific">Popillia japonica</name>
    <name type="common">Japanese beetle</name>
    <dbReference type="NCBI Taxonomy" id="7064"/>
    <lineage>
        <taxon>Eukaryota</taxon>
        <taxon>Metazoa</taxon>
        <taxon>Ecdysozoa</taxon>
        <taxon>Arthropoda</taxon>
        <taxon>Hexapoda</taxon>
        <taxon>Insecta</taxon>
        <taxon>Pterygota</taxon>
        <taxon>Neoptera</taxon>
        <taxon>Endopterygota</taxon>
        <taxon>Coleoptera</taxon>
        <taxon>Polyphaga</taxon>
        <taxon>Scarabaeiformia</taxon>
        <taxon>Scarabaeidae</taxon>
        <taxon>Rutelinae</taxon>
        <taxon>Popillia</taxon>
    </lineage>
</organism>
<evidence type="ECO:0000256" key="6">
    <source>
        <dbReference type="ARBA" id="ARBA00022448"/>
    </source>
</evidence>
<dbReference type="PANTHER" id="PTHR20900:SF0">
    <property type="entry name" value="NADH DEHYDROGENASE [UBIQUINONE] 1 BETA SUBCOMPLEX SUBUNIT 7"/>
    <property type="match status" value="1"/>
</dbReference>
<dbReference type="InterPro" id="IPR008698">
    <property type="entry name" value="NDUB7"/>
</dbReference>
<evidence type="ECO:0000256" key="5">
    <source>
        <dbReference type="ARBA" id="ARBA00018677"/>
    </source>
</evidence>
<sequence length="137" mass="15945">MGNTFGNMPNNGINLYLHPDVTPDPEKPSKFDPNFGFAQTRQERVIKATTAELQSAKVHPKHRDYCSDFLLKFRACRKDNFPWVVKCEHEKHAYLHCQHDELQYIEMSWRCMKISDVPRSSPGVTNKKSNCQVTIDY</sequence>
<dbReference type="GO" id="GO:0005743">
    <property type="term" value="C:mitochondrial inner membrane"/>
    <property type="evidence" value="ECO:0007669"/>
    <property type="project" value="UniProtKB-SubCell"/>
</dbReference>
<evidence type="ECO:0000313" key="13">
    <source>
        <dbReference type="EMBL" id="KAK9679732.1"/>
    </source>
</evidence>
<keyword evidence="6" id="KW-0813">Transport</keyword>
<keyword evidence="12" id="KW-1015">Disulfide bond</keyword>
<evidence type="ECO:0000256" key="3">
    <source>
        <dbReference type="ARBA" id="ARBA00004637"/>
    </source>
</evidence>
<evidence type="ECO:0000256" key="8">
    <source>
        <dbReference type="ARBA" id="ARBA00022792"/>
    </source>
</evidence>
<dbReference type="Proteomes" id="UP001458880">
    <property type="component" value="Unassembled WGS sequence"/>
</dbReference>
<comment type="caution">
    <text evidence="13">The sequence shown here is derived from an EMBL/GenBank/DDBJ whole genome shotgun (WGS) entry which is preliminary data.</text>
</comment>
<keyword evidence="8" id="KW-0999">Mitochondrion inner membrane</keyword>
<evidence type="ECO:0000256" key="7">
    <source>
        <dbReference type="ARBA" id="ARBA00022660"/>
    </source>
</evidence>
<evidence type="ECO:0000256" key="11">
    <source>
        <dbReference type="ARBA" id="ARBA00023136"/>
    </source>
</evidence>
<evidence type="ECO:0000256" key="1">
    <source>
        <dbReference type="ARBA" id="ARBA00003195"/>
    </source>
</evidence>
<comment type="subcellular location">
    <subcellularLocation>
        <location evidence="3">Mitochondrion inner membrane</location>
        <topology evidence="3">Peripheral membrane protein</topology>
    </subcellularLocation>
    <subcellularLocation>
        <location evidence="2">Mitochondrion intermembrane space</location>
    </subcellularLocation>
</comment>
<dbReference type="AlphaFoldDB" id="A0AAW1HTF9"/>
<gene>
    <name evidence="13" type="ORF">QE152_g39760</name>
</gene>
<protein>
    <recommendedName>
        <fullName evidence="5">NADH dehydrogenase [ubiquinone] 1 beta subcomplex subunit 7</fullName>
    </recommendedName>
</protein>
<keyword evidence="11" id="KW-0472">Membrane</keyword>
<dbReference type="EMBL" id="JASPKY010000986">
    <property type="protein sequence ID" value="KAK9679732.1"/>
    <property type="molecule type" value="Genomic_DNA"/>
</dbReference>
<comment type="function">
    <text evidence="1">Accessory subunit of the mitochondrial membrane respiratory chain NADH dehydrogenase (Complex I), that is believed not to be involved in catalysis. Complex I functions in the transfer of electrons from NADH to the respiratory chain. The immediate electron acceptor for the enzyme is believed to be ubiquinone.</text>
</comment>
<evidence type="ECO:0000256" key="12">
    <source>
        <dbReference type="ARBA" id="ARBA00023157"/>
    </source>
</evidence>
<dbReference type="GO" id="GO:0005758">
    <property type="term" value="C:mitochondrial intermembrane space"/>
    <property type="evidence" value="ECO:0007669"/>
    <property type="project" value="UniProtKB-SubCell"/>
</dbReference>
<evidence type="ECO:0000256" key="9">
    <source>
        <dbReference type="ARBA" id="ARBA00022982"/>
    </source>
</evidence>
<proteinExistence type="inferred from homology"/>
<keyword evidence="14" id="KW-1185">Reference proteome</keyword>
<dbReference type="PANTHER" id="PTHR20900">
    <property type="entry name" value="NADH:UBIQUINONE OXIDOREDUCTASE B18-LIKE SUBUNIT"/>
    <property type="match status" value="1"/>
</dbReference>
<evidence type="ECO:0000313" key="14">
    <source>
        <dbReference type="Proteomes" id="UP001458880"/>
    </source>
</evidence>
<evidence type="ECO:0000256" key="10">
    <source>
        <dbReference type="ARBA" id="ARBA00023128"/>
    </source>
</evidence>
<keyword evidence="9" id="KW-0249">Electron transport</keyword>
<evidence type="ECO:0000256" key="2">
    <source>
        <dbReference type="ARBA" id="ARBA00004569"/>
    </source>
</evidence>